<feature type="signal peptide" evidence="8">
    <location>
        <begin position="1"/>
        <end position="22"/>
    </location>
</feature>
<dbReference type="GO" id="GO:0022900">
    <property type="term" value="P:electron transport chain"/>
    <property type="evidence" value="ECO:0007669"/>
    <property type="project" value="InterPro"/>
</dbReference>
<dbReference type="PROSITE" id="PS51009">
    <property type="entry name" value="CYTCII"/>
    <property type="match status" value="1"/>
</dbReference>
<feature type="binding site" description="covalent" evidence="7">
    <location>
        <position position="137"/>
    </location>
    <ligand>
        <name>heme c</name>
        <dbReference type="ChEBI" id="CHEBI:61717"/>
    </ligand>
</feature>
<dbReference type="GO" id="GO:0042597">
    <property type="term" value="C:periplasmic space"/>
    <property type="evidence" value="ECO:0007669"/>
    <property type="project" value="InterPro"/>
</dbReference>
<feature type="binding site" description="covalent" evidence="7">
    <location>
        <position position="134"/>
    </location>
    <ligand>
        <name>heme c</name>
        <dbReference type="ChEBI" id="CHEBI:61717"/>
    </ligand>
</feature>
<evidence type="ECO:0000313" key="10">
    <source>
        <dbReference type="Proteomes" id="UP000585437"/>
    </source>
</evidence>
<dbReference type="InterPro" id="IPR012127">
    <property type="entry name" value="Cyt_c_prime"/>
</dbReference>
<accession>A0A7X0JJZ4</accession>
<feature type="binding site" description="axial binding residue" evidence="6">
    <location>
        <position position="138"/>
    </location>
    <ligand>
        <name>heme c</name>
        <dbReference type="ChEBI" id="CHEBI:61717"/>
    </ligand>
    <ligandPart>
        <name>Fe</name>
        <dbReference type="ChEBI" id="CHEBI:18248"/>
    </ligandPart>
</feature>
<comment type="PTM">
    <text evidence="7">Binds 1 heme group per subunit.</text>
</comment>
<dbReference type="Pfam" id="PF01322">
    <property type="entry name" value="Cytochrom_C_2"/>
    <property type="match status" value="1"/>
</dbReference>
<dbReference type="GO" id="GO:0005506">
    <property type="term" value="F:iron ion binding"/>
    <property type="evidence" value="ECO:0007669"/>
    <property type="project" value="InterPro"/>
</dbReference>
<evidence type="ECO:0000256" key="1">
    <source>
        <dbReference type="ARBA" id="ARBA00022448"/>
    </source>
</evidence>
<evidence type="ECO:0000256" key="8">
    <source>
        <dbReference type="SAM" id="SignalP"/>
    </source>
</evidence>
<gene>
    <name evidence="9" type="ORF">F4695_002362</name>
</gene>
<dbReference type="SUPFAM" id="SSF47175">
    <property type="entry name" value="Cytochromes"/>
    <property type="match status" value="1"/>
</dbReference>
<evidence type="ECO:0000256" key="7">
    <source>
        <dbReference type="PIRSR" id="PIRSR000027-2"/>
    </source>
</evidence>
<dbReference type="InterPro" id="IPR015984">
    <property type="entry name" value="Cyt_c_prime_subgr"/>
</dbReference>
<organism evidence="9 10">
    <name type="scientific">Rhizobium soli</name>
    <dbReference type="NCBI Taxonomy" id="424798"/>
    <lineage>
        <taxon>Bacteria</taxon>
        <taxon>Pseudomonadati</taxon>
        <taxon>Pseudomonadota</taxon>
        <taxon>Alphaproteobacteria</taxon>
        <taxon>Hyphomicrobiales</taxon>
        <taxon>Rhizobiaceae</taxon>
        <taxon>Rhizobium/Agrobacterium group</taxon>
        <taxon>Rhizobium</taxon>
    </lineage>
</organism>
<keyword evidence="4" id="KW-0249">Electron transport</keyword>
<evidence type="ECO:0000313" key="9">
    <source>
        <dbReference type="EMBL" id="MBB6509005.1"/>
    </source>
</evidence>
<dbReference type="InterPro" id="IPR010980">
    <property type="entry name" value="Cyt_c/b562"/>
</dbReference>
<dbReference type="RefSeq" id="WP_184654760.1">
    <property type="nucleotide sequence ID" value="NZ_JACHBU010000004.1"/>
</dbReference>
<keyword evidence="8" id="KW-0732">Signal</keyword>
<evidence type="ECO:0000256" key="6">
    <source>
        <dbReference type="PIRSR" id="PIRSR000027-1"/>
    </source>
</evidence>
<dbReference type="InterPro" id="IPR002321">
    <property type="entry name" value="Cyt_c_II"/>
</dbReference>
<protein>
    <submittedName>
        <fullName evidence="9">Cytochrome c556</fullName>
    </submittedName>
</protein>
<dbReference type="AlphaFoldDB" id="A0A7X0JJZ4"/>
<name>A0A7X0JJZ4_9HYPH</name>
<dbReference type="Proteomes" id="UP000585437">
    <property type="component" value="Unassembled WGS sequence"/>
</dbReference>
<sequence>MKFRTIAITTAALCLGFTAVLAQDAVVEKREQMMKQVAASTAAMRNIAKGDKPYDADAIKTALTTISTNMKAFPDQFPVGSEANSEASPAIWKNEADFRAKANKLASDADMILASMPTDAAGVQKAVGTLGANCGSCHETYRLKK</sequence>
<proteinExistence type="predicted"/>
<evidence type="ECO:0000256" key="5">
    <source>
        <dbReference type="ARBA" id="ARBA00023004"/>
    </source>
</evidence>
<keyword evidence="10" id="KW-1185">Reference proteome</keyword>
<keyword evidence="5 6" id="KW-0408">Iron</keyword>
<keyword evidence="1" id="KW-0813">Transport</keyword>
<evidence type="ECO:0000256" key="2">
    <source>
        <dbReference type="ARBA" id="ARBA00022617"/>
    </source>
</evidence>
<dbReference type="PRINTS" id="PR00608">
    <property type="entry name" value="CYTCHROMECII"/>
</dbReference>
<keyword evidence="3 6" id="KW-0479">Metal-binding</keyword>
<dbReference type="EMBL" id="JACHBU010000004">
    <property type="protein sequence ID" value="MBB6509005.1"/>
    <property type="molecule type" value="Genomic_DNA"/>
</dbReference>
<feature type="chain" id="PRO_5031462627" evidence="8">
    <location>
        <begin position="23"/>
        <end position="145"/>
    </location>
</feature>
<dbReference type="GO" id="GO:0009055">
    <property type="term" value="F:electron transfer activity"/>
    <property type="evidence" value="ECO:0007669"/>
    <property type="project" value="InterPro"/>
</dbReference>
<reference evidence="9 10" key="1">
    <citation type="submission" date="2020-08" db="EMBL/GenBank/DDBJ databases">
        <title>The Agave Microbiome: Exploring the role of microbial communities in plant adaptations to desert environments.</title>
        <authorList>
            <person name="Partida-Martinez L.P."/>
        </authorList>
    </citation>
    <scope>NUCLEOTIDE SEQUENCE [LARGE SCALE GENOMIC DNA]</scope>
    <source>
        <strain evidence="9 10">AS3.12</strain>
    </source>
</reference>
<evidence type="ECO:0000256" key="3">
    <source>
        <dbReference type="ARBA" id="ARBA00022723"/>
    </source>
</evidence>
<dbReference type="Gene3D" id="1.20.120.10">
    <property type="entry name" value="Cytochrome c/b562"/>
    <property type="match status" value="1"/>
</dbReference>
<keyword evidence="2 7" id="KW-0349">Heme</keyword>
<evidence type="ECO:0000256" key="4">
    <source>
        <dbReference type="ARBA" id="ARBA00022982"/>
    </source>
</evidence>
<dbReference type="GO" id="GO:0020037">
    <property type="term" value="F:heme binding"/>
    <property type="evidence" value="ECO:0007669"/>
    <property type="project" value="InterPro"/>
</dbReference>
<comment type="caution">
    <text evidence="9">The sequence shown here is derived from an EMBL/GenBank/DDBJ whole genome shotgun (WGS) entry which is preliminary data.</text>
</comment>
<dbReference type="PIRSF" id="PIRSF000027">
    <property type="entry name" value="Cytc_c_prime"/>
    <property type="match status" value="1"/>
</dbReference>